<protein>
    <recommendedName>
        <fullName evidence="3">Addiction module toxin RelE</fullName>
    </recommendedName>
</protein>
<evidence type="ECO:0000313" key="1">
    <source>
        <dbReference type="EMBL" id="KAA8476772.1"/>
    </source>
</evidence>
<gene>
    <name evidence="1" type="ORF">F1649_19565</name>
</gene>
<dbReference type="AlphaFoldDB" id="A0A5M9GPV3"/>
<accession>A0A5M9GPV3</accession>
<proteinExistence type="predicted"/>
<sequence>MAYKIILTDTFQSDFKRLKKKYPSLPDDLRSLLDKLQENPETGTSIGMNCYKIRMAIGSKNKGKSGGARIISQFVAHVLPGTIYLITLYDKSERDTITAARLKELLKDIE</sequence>
<dbReference type="RefSeq" id="WP_141815091.1">
    <property type="nucleotide sequence ID" value="NZ_VFPL01000001.1"/>
</dbReference>
<keyword evidence="2" id="KW-1185">Reference proteome</keyword>
<evidence type="ECO:0000313" key="2">
    <source>
        <dbReference type="Proteomes" id="UP000322918"/>
    </source>
</evidence>
<organism evidence="1 2">
    <name type="scientific">Arcticibacter tournemirensis</name>
    <dbReference type="NCBI Taxonomy" id="699437"/>
    <lineage>
        <taxon>Bacteria</taxon>
        <taxon>Pseudomonadati</taxon>
        <taxon>Bacteroidota</taxon>
        <taxon>Sphingobacteriia</taxon>
        <taxon>Sphingobacteriales</taxon>
        <taxon>Sphingobacteriaceae</taxon>
        <taxon>Arcticibacter</taxon>
    </lineage>
</organism>
<reference evidence="1 2" key="1">
    <citation type="submission" date="2019-09" db="EMBL/GenBank/DDBJ databases">
        <title>Pararcticibacter amylolyticus gen. nov., sp. nov., isolated from a rottenly hemp rope, and reclassification of Pedobacter tournemirensis as Pararcticibacter tournemirensis comb. nov.</title>
        <authorList>
            <person name="Cai Y."/>
        </authorList>
    </citation>
    <scope>NUCLEOTIDE SEQUENCE [LARGE SCALE GENOMIC DNA]</scope>
    <source>
        <strain evidence="1 2">TF5-37.2-LB10</strain>
    </source>
</reference>
<dbReference type="Proteomes" id="UP000322918">
    <property type="component" value="Unassembled WGS sequence"/>
</dbReference>
<name>A0A5M9GPV3_9SPHI</name>
<evidence type="ECO:0008006" key="3">
    <source>
        <dbReference type="Google" id="ProtNLM"/>
    </source>
</evidence>
<comment type="caution">
    <text evidence="1">The sequence shown here is derived from an EMBL/GenBank/DDBJ whole genome shotgun (WGS) entry which is preliminary data.</text>
</comment>
<dbReference type="EMBL" id="VWNE01000041">
    <property type="protein sequence ID" value="KAA8476772.1"/>
    <property type="molecule type" value="Genomic_DNA"/>
</dbReference>
<dbReference type="OrthoDB" id="1364255at2"/>